<evidence type="ECO:0000313" key="5">
    <source>
        <dbReference type="EMBL" id="ESK49719.1"/>
    </source>
</evidence>
<dbReference type="PATRIC" id="fig|1341679.3.peg.560"/>
<evidence type="ECO:0000313" key="6">
    <source>
        <dbReference type="Proteomes" id="UP000018415"/>
    </source>
</evidence>
<dbReference type="SUPFAM" id="SSF48256">
    <property type="entry name" value="Citrate synthase"/>
    <property type="match status" value="1"/>
</dbReference>
<dbReference type="eggNOG" id="COG0372">
    <property type="taxonomic scope" value="Bacteria"/>
</dbReference>
<keyword evidence="4" id="KW-0808">Transferase</keyword>
<evidence type="ECO:0000256" key="4">
    <source>
        <dbReference type="ARBA" id="ARBA00022679"/>
    </source>
</evidence>
<dbReference type="HOGENOM" id="CLU_070533_1_0_6"/>
<dbReference type="EMBL" id="AYET01000001">
    <property type="protein sequence ID" value="ESK49719.1"/>
    <property type="molecule type" value="Genomic_DNA"/>
</dbReference>
<proteinExistence type="inferred from homology"/>
<evidence type="ECO:0000256" key="2">
    <source>
        <dbReference type="ARBA" id="ARBA00010566"/>
    </source>
</evidence>
<name>V2VPS8_9GAMM</name>
<comment type="similarity">
    <text evidence="2">Belongs to the citrate synthase family.</text>
</comment>
<dbReference type="RefSeq" id="WP_016658308.1">
    <property type="nucleotide sequence ID" value="NZ_BBSF01000062.1"/>
</dbReference>
<dbReference type="InterPro" id="IPR002020">
    <property type="entry name" value="Citrate_synthase"/>
</dbReference>
<dbReference type="CDD" id="cd06100">
    <property type="entry name" value="CCL_ACL-C"/>
    <property type="match status" value="1"/>
</dbReference>
<dbReference type="InterPro" id="IPR036969">
    <property type="entry name" value="Citrate_synthase_sf"/>
</dbReference>
<sequence length="266" mass="28539">MKIGKVIQPSSAICTSNEETIIVRGSDLCNDIIGKMSFTEYFYFLLTGEKPNQATLEVVNATLISIAEHGFVPSVQAARMTFAASPEALQGAVAAGLLGCGSVILGASANAGEFFTDIRNLMLKGHSAEQAATEIIKQYRIEMKAIPGYGHPLHKERDPRVTALFKVAENAGSNLEFIAIADAVERVIPEIVGKQLKLNVSAAIPAVLLGAGFPLKALRGIPILARCAGLIAHLYEEQEQPVGFALSYQATREYQYTGTVPENFKS</sequence>
<accession>V2VPS8</accession>
<dbReference type="PANTHER" id="PTHR11739">
    <property type="entry name" value="CITRATE SYNTHASE"/>
    <property type="match status" value="1"/>
</dbReference>
<dbReference type="GO" id="GO:0006099">
    <property type="term" value="P:tricarboxylic acid cycle"/>
    <property type="evidence" value="ECO:0007669"/>
    <property type="project" value="UniProtKB-UniPathway"/>
</dbReference>
<keyword evidence="6" id="KW-1185">Reference proteome</keyword>
<dbReference type="Gene3D" id="1.10.230.10">
    <property type="entry name" value="Cytochrome P450-Terp, domain 2"/>
    <property type="match status" value="1"/>
</dbReference>
<evidence type="ECO:0000256" key="1">
    <source>
        <dbReference type="ARBA" id="ARBA00004751"/>
    </source>
</evidence>
<dbReference type="OrthoDB" id="3284791at2"/>
<dbReference type="EC" id="2.3.3.16" evidence="3"/>
<dbReference type="Pfam" id="PF00285">
    <property type="entry name" value="Citrate_synt"/>
    <property type="match status" value="1"/>
</dbReference>
<protein>
    <recommendedName>
        <fullName evidence="3">citrate synthase (unknown stereospecificity)</fullName>
        <ecNumber evidence="3">2.3.3.16</ecNumber>
    </recommendedName>
</protein>
<reference evidence="5 6" key="1">
    <citation type="submission" date="2013-10" db="EMBL/GenBank/DDBJ databases">
        <title>The Genome Sequence of Acinetobacter indicus CIP 110367.</title>
        <authorList>
            <consortium name="The Broad Institute Genomics Platform"/>
            <consortium name="The Broad Institute Genome Sequencing Center for Infectious Disease"/>
            <person name="Cerqueira G."/>
            <person name="Feldgarden M."/>
            <person name="Courvalin P."/>
            <person name="Grillot-Courvalin C."/>
            <person name="Clermont D."/>
            <person name="Rocha E."/>
            <person name="Yoon E.-J."/>
            <person name="Nemec A."/>
            <person name="Young S.K."/>
            <person name="Zeng Q."/>
            <person name="Gargeya S."/>
            <person name="Fitzgerald M."/>
            <person name="Abouelleil A."/>
            <person name="Alvarado L."/>
            <person name="Berlin A.M."/>
            <person name="Chapman S.B."/>
            <person name="Gainer-Dewar J."/>
            <person name="Goldberg J."/>
            <person name="Gnerre S."/>
            <person name="Griggs A."/>
            <person name="Gujja S."/>
            <person name="Hansen M."/>
            <person name="Howarth C."/>
            <person name="Imamovic A."/>
            <person name="Ireland A."/>
            <person name="Larimer J."/>
            <person name="McCowan C."/>
            <person name="Murphy C."/>
            <person name="Pearson M."/>
            <person name="Poon T.W."/>
            <person name="Priest M."/>
            <person name="Roberts A."/>
            <person name="Saif S."/>
            <person name="Shea T."/>
            <person name="Sykes S."/>
            <person name="Wortman J."/>
            <person name="Nusbaum C."/>
            <person name="Birren B."/>
        </authorList>
    </citation>
    <scope>NUCLEOTIDE SEQUENCE [LARGE SCALE GENOMIC DNA]</scope>
    <source>
        <strain evidence="5 6">CIP 110367</strain>
    </source>
</reference>
<dbReference type="PANTHER" id="PTHR11739:SF4">
    <property type="entry name" value="CITRATE SYNTHASE, PEROXISOMAL"/>
    <property type="match status" value="1"/>
</dbReference>
<evidence type="ECO:0000256" key="3">
    <source>
        <dbReference type="ARBA" id="ARBA00012972"/>
    </source>
</evidence>
<dbReference type="AlphaFoldDB" id="V2VPS8"/>
<dbReference type="GO" id="GO:0005829">
    <property type="term" value="C:cytosol"/>
    <property type="evidence" value="ECO:0007669"/>
    <property type="project" value="TreeGrafter"/>
</dbReference>
<organism evidence="5 6">
    <name type="scientific">Acinetobacter indicus CIP 110367</name>
    <dbReference type="NCBI Taxonomy" id="1341679"/>
    <lineage>
        <taxon>Bacteria</taxon>
        <taxon>Pseudomonadati</taxon>
        <taxon>Pseudomonadota</taxon>
        <taxon>Gammaproteobacteria</taxon>
        <taxon>Moraxellales</taxon>
        <taxon>Moraxellaceae</taxon>
        <taxon>Acinetobacter</taxon>
    </lineage>
</organism>
<dbReference type="InterPro" id="IPR016143">
    <property type="entry name" value="Citrate_synth-like_sm_a-sub"/>
</dbReference>
<dbReference type="Proteomes" id="UP000018415">
    <property type="component" value="Unassembled WGS sequence"/>
</dbReference>
<gene>
    <name evidence="5" type="ORF">P253_00576</name>
</gene>
<comment type="pathway">
    <text evidence="1">Carbohydrate metabolism; tricarboxylic acid cycle; isocitrate from oxaloacetate: step 1/2.</text>
</comment>
<dbReference type="NCBIfam" id="NF004868">
    <property type="entry name" value="PRK06224.1-5"/>
    <property type="match status" value="1"/>
</dbReference>
<dbReference type="GO" id="GO:0036440">
    <property type="term" value="F:citrate synthase activity"/>
    <property type="evidence" value="ECO:0007669"/>
    <property type="project" value="UniProtKB-EC"/>
</dbReference>
<dbReference type="UniPathway" id="UPA00223">
    <property type="reaction ID" value="UER00717"/>
</dbReference>
<comment type="caution">
    <text evidence="5">The sequence shown here is derived from an EMBL/GenBank/DDBJ whole genome shotgun (WGS) entry which is preliminary data.</text>
</comment>
<dbReference type="GO" id="GO:0005975">
    <property type="term" value="P:carbohydrate metabolic process"/>
    <property type="evidence" value="ECO:0007669"/>
    <property type="project" value="TreeGrafter"/>
</dbReference>